<dbReference type="Proteomes" id="UP000285138">
    <property type="component" value="Unassembled WGS sequence"/>
</dbReference>
<comment type="caution">
    <text evidence="1">The sequence shown here is derived from an EMBL/GenBank/DDBJ whole genome shotgun (WGS) entry which is preliminary data.</text>
</comment>
<dbReference type="EMBL" id="QZAA01000044">
    <property type="protein sequence ID" value="RQD77961.1"/>
    <property type="molecule type" value="Genomic_DNA"/>
</dbReference>
<organism evidence="1 2">
    <name type="scientific">Candidatus Syntrophonatronum acetioxidans</name>
    <dbReference type="NCBI Taxonomy" id="1795816"/>
    <lineage>
        <taxon>Bacteria</taxon>
        <taxon>Bacillati</taxon>
        <taxon>Bacillota</taxon>
        <taxon>Clostridia</taxon>
        <taxon>Eubacteriales</taxon>
        <taxon>Syntrophomonadaceae</taxon>
        <taxon>Candidatus Syntrophonatronum</taxon>
    </lineage>
</organism>
<protein>
    <submittedName>
        <fullName evidence="1">Uncharacterized protein</fullName>
    </submittedName>
</protein>
<sequence length="127" mass="15342">MTINEMIVKELENKWGRLFPDELKRYLLVKYAEEPFPYEFSQQDLYANIKRDINAYDAGKLDVTLKSQLQRLQKEREYLQNLYAEKCYELRELSDYATELEQILTENGLESPKMRERRLEFLKDSAF</sequence>
<name>A0A424YI52_9FIRM</name>
<gene>
    <name evidence="1" type="ORF">D5R97_01255</name>
</gene>
<proteinExistence type="predicted"/>
<reference evidence="1 2" key="1">
    <citation type="submission" date="2018-08" db="EMBL/GenBank/DDBJ databases">
        <title>The metabolism and importance of syntrophic acetate oxidation coupled to methane or sulfide production in haloalkaline environments.</title>
        <authorList>
            <person name="Timmers P.H.A."/>
            <person name="Vavourakis C.D."/>
            <person name="Sorokin D.Y."/>
            <person name="Sinninghe Damste J.S."/>
            <person name="Muyzer G."/>
            <person name="Stams A.J.M."/>
            <person name="Plugge C.M."/>
        </authorList>
    </citation>
    <scope>NUCLEOTIDE SEQUENCE [LARGE SCALE GENOMIC DNA]</scope>
    <source>
        <strain evidence="1">MSAO_Bac1</strain>
    </source>
</reference>
<accession>A0A424YI52</accession>
<evidence type="ECO:0000313" key="1">
    <source>
        <dbReference type="EMBL" id="RQD77961.1"/>
    </source>
</evidence>
<evidence type="ECO:0000313" key="2">
    <source>
        <dbReference type="Proteomes" id="UP000285138"/>
    </source>
</evidence>
<dbReference type="AlphaFoldDB" id="A0A424YI52"/>